<dbReference type="OrthoDB" id="9765625at2"/>
<dbReference type="KEGG" id="tsu:Tresu_1701"/>
<dbReference type="GO" id="GO:0016829">
    <property type="term" value="F:lyase activity"/>
    <property type="evidence" value="ECO:0007669"/>
    <property type="project" value="UniProtKB-UniRule"/>
</dbReference>
<dbReference type="HAMAP" id="MF_01074">
    <property type="entry name" value="LarC"/>
    <property type="match status" value="1"/>
</dbReference>
<dbReference type="EMBL" id="CP002631">
    <property type="protein sequence ID" value="AEB14595.1"/>
    <property type="molecule type" value="Genomic_DNA"/>
</dbReference>
<dbReference type="InterPro" id="IPR002822">
    <property type="entry name" value="Ni_insertion"/>
</dbReference>
<organism evidence="4 5">
    <name type="scientific">Treponema succinifaciens (strain ATCC 33096 / DSM 2489 / 6091)</name>
    <dbReference type="NCBI Taxonomy" id="869209"/>
    <lineage>
        <taxon>Bacteria</taxon>
        <taxon>Pseudomonadati</taxon>
        <taxon>Spirochaetota</taxon>
        <taxon>Spirochaetia</taxon>
        <taxon>Spirochaetales</taxon>
        <taxon>Treponemataceae</taxon>
        <taxon>Treponema</taxon>
    </lineage>
</organism>
<evidence type="ECO:0000313" key="5">
    <source>
        <dbReference type="Proteomes" id="UP000006852"/>
    </source>
</evidence>
<protein>
    <recommendedName>
        <fullName evidence="2">Putative nickel insertion protein</fullName>
    </recommendedName>
</protein>
<dbReference type="RefSeq" id="WP_013701876.1">
    <property type="nucleotide sequence ID" value="NC_015385.1"/>
</dbReference>
<dbReference type="GO" id="GO:0016151">
    <property type="term" value="F:nickel cation binding"/>
    <property type="evidence" value="ECO:0007669"/>
    <property type="project" value="UniProtKB-UniRule"/>
</dbReference>
<evidence type="ECO:0000256" key="3">
    <source>
        <dbReference type="SAM" id="MobiDB-lite"/>
    </source>
</evidence>
<dbReference type="Pfam" id="PF01969">
    <property type="entry name" value="Ni_insertion"/>
    <property type="match status" value="1"/>
</dbReference>
<accession>F2NSF9</accession>
<keyword evidence="2" id="KW-0456">Lyase</keyword>
<feature type="region of interest" description="Disordered" evidence="3">
    <location>
        <begin position="83"/>
        <end position="114"/>
    </location>
</feature>
<dbReference type="PANTHER" id="PTHR36566:SF1">
    <property type="entry name" value="PYRIDINIUM-3,5-BISTHIOCARBOXYLIC ACID MONONUCLEOTIDE NICKEL INSERTION PROTEIN"/>
    <property type="match status" value="1"/>
</dbReference>
<gene>
    <name evidence="4" type="ordered locus">Tresu_1701</name>
</gene>
<evidence type="ECO:0000256" key="1">
    <source>
        <dbReference type="ARBA" id="ARBA00022596"/>
    </source>
</evidence>
<dbReference type="AlphaFoldDB" id="F2NSF9"/>
<evidence type="ECO:0000256" key="2">
    <source>
        <dbReference type="HAMAP-Rule" id="MF_01074"/>
    </source>
</evidence>
<dbReference type="eggNOG" id="COG1641">
    <property type="taxonomic scope" value="Bacteria"/>
</dbReference>
<keyword evidence="5" id="KW-1185">Reference proteome</keyword>
<dbReference type="Proteomes" id="UP000006852">
    <property type="component" value="Chromosome"/>
</dbReference>
<dbReference type="NCBIfam" id="TIGR00299">
    <property type="entry name" value="nickel pincer cofactor biosynthesis protein LarC"/>
    <property type="match status" value="1"/>
</dbReference>
<dbReference type="PANTHER" id="PTHR36566">
    <property type="entry name" value="NICKEL INSERTION PROTEIN-RELATED"/>
    <property type="match status" value="1"/>
</dbReference>
<reference evidence="5" key="2">
    <citation type="submission" date="2011-04" db="EMBL/GenBank/DDBJ databases">
        <title>The complete genome of chromosome of Treponema succinifaciens DSM 2489.</title>
        <authorList>
            <person name="Lucas S."/>
            <person name="Copeland A."/>
            <person name="Lapidus A."/>
            <person name="Bruce D."/>
            <person name="Goodwin L."/>
            <person name="Pitluck S."/>
            <person name="Peters L."/>
            <person name="Kyrpides N."/>
            <person name="Mavromatis K."/>
            <person name="Ivanova N."/>
            <person name="Ovchinnikova G."/>
            <person name="Teshima H."/>
            <person name="Detter J.C."/>
            <person name="Tapia R."/>
            <person name="Han C."/>
            <person name="Land M."/>
            <person name="Hauser L."/>
            <person name="Markowitz V."/>
            <person name="Cheng J.-F."/>
            <person name="Hugenholtz P."/>
            <person name="Woyke T."/>
            <person name="Wu D."/>
            <person name="Gronow S."/>
            <person name="Wellnitz S."/>
            <person name="Brambilla E."/>
            <person name="Klenk H.-P."/>
            <person name="Eisen J.A."/>
        </authorList>
    </citation>
    <scope>NUCLEOTIDE SEQUENCE [LARGE SCALE GENOMIC DNA]</scope>
    <source>
        <strain evidence="5">ATCC 33096 / DSM 2489 / 6091</strain>
    </source>
</reference>
<evidence type="ECO:0000313" key="4">
    <source>
        <dbReference type="EMBL" id="AEB14595.1"/>
    </source>
</evidence>
<proteinExistence type="inferred from homology"/>
<dbReference type="Gene3D" id="3.30.70.1380">
    <property type="entry name" value="Transcriptional regulatory protein pf0864 domain like"/>
    <property type="match status" value="1"/>
</dbReference>
<sequence length="459" mass="51588">MSDLYLECNYGISGDMAVAALLDAGADRTALEKALASIPVKGFKTEIKRVEKNGVFCLDFNVILDSEHENHDHDMNYLFGHESAEHNHGHGEHFHGHTHHHSEAEEHSHAAQHEIHHGEQVHYEQVHNHEHRNLHDVLEIIDKTEMTENARKLAHKIFEIIAQAESKAHSKPVEEVHFHEVGAVDSVVDVIALAVCFYSLHVEKVFVPFLCEGTGTVRCQHGILPVPVPAVANIMQEYYVPLKITGERGEFVTPTGAAFVAAVATEFSLPKNFVLKKIGMGAGKRDYGVPNIVRAMLVETEEKNNPENQLTSAFHDKIIKLETNIDDSTGEALGFVMDELFASGALDVHYLPCFMKKNRPAWLLVVLCRLEDAAKMEKIIFMHTTTIGIRMSQMERTCLARSECSVEVFGEKAEVKVVDVYGEKRFYPEYERVSRIAQKTKKPFGEVYNKIVNECACTK</sequence>
<dbReference type="STRING" id="869209.Tresu_1701"/>
<dbReference type="GeneID" id="302998852"/>
<comment type="similarity">
    <text evidence="2">Belongs to the LarC family.</text>
</comment>
<keyword evidence="1 2" id="KW-0533">Nickel</keyword>
<dbReference type="HOGENOM" id="CLU_028523_0_0_12"/>
<name>F2NSF9_TRES6</name>
<reference evidence="4 5" key="1">
    <citation type="journal article" date="2011" name="Stand. Genomic Sci.">
        <title>Complete genome sequence of Treponema succinifaciens type strain (6091).</title>
        <authorList>
            <person name="Han C."/>
            <person name="Gronow S."/>
            <person name="Teshima H."/>
            <person name="Lapidus A."/>
            <person name="Nolan M."/>
            <person name="Lucas S."/>
            <person name="Hammon N."/>
            <person name="Deshpande S."/>
            <person name="Cheng J.F."/>
            <person name="Zeytun A."/>
            <person name="Tapia R."/>
            <person name="Goodwin L."/>
            <person name="Pitluck S."/>
            <person name="Liolios K."/>
            <person name="Pagani I."/>
            <person name="Ivanova N."/>
            <person name="Mavromatis K."/>
            <person name="Mikhailova N."/>
            <person name="Huntemann M."/>
            <person name="Pati A."/>
            <person name="Chen A."/>
            <person name="Palaniappan K."/>
            <person name="Land M."/>
            <person name="Hauser L."/>
            <person name="Brambilla E.M."/>
            <person name="Rohde M."/>
            <person name="Goker M."/>
            <person name="Woyke T."/>
            <person name="Bristow J."/>
            <person name="Eisen J.A."/>
            <person name="Markowitz V."/>
            <person name="Hugenholtz P."/>
            <person name="Kyrpides N.C."/>
            <person name="Klenk H.P."/>
            <person name="Detter J.C."/>
        </authorList>
    </citation>
    <scope>NUCLEOTIDE SEQUENCE [LARGE SCALE GENOMIC DNA]</scope>
    <source>
        <strain evidence="5">ATCC 33096 / DSM 2489 / 6091</strain>
    </source>
</reference>